<dbReference type="Proteomes" id="UP000304900">
    <property type="component" value="Unassembled WGS sequence"/>
</dbReference>
<organism evidence="6 7">
    <name type="scientific">Dyadobacter frigoris</name>
    <dbReference type="NCBI Taxonomy" id="2576211"/>
    <lineage>
        <taxon>Bacteria</taxon>
        <taxon>Pseudomonadati</taxon>
        <taxon>Bacteroidota</taxon>
        <taxon>Cytophagia</taxon>
        <taxon>Cytophagales</taxon>
        <taxon>Spirosomataceae</taxon>
        <taxon>Dyadobacter</taxon>
    </lineage>
</organism>
<keyword evidence="2" id="KW-0175">Coiled coil</keyword>
<dbReference type="InterPro" id="IPR006143">
    <property type="entry name" value="RND_pump_MFP"/>
</dbReference>
<evidence type="ECO:0000259" key="4">
    <source>
        <dbReference type="Pfam" id="PF25917"/>
    </source>
</evidence>
<dbReference type="GO" id="GO:0015562">
    <property type="term" value="F:efflux transmembrane transporter activity"/>
    <property type="evidence" value="ECO:0007669"/>
    <property type="project" value="TreeGrafter"/>
</dbReference>
<evidence type="ECO:0000259" key="5">
    <source>
        <dbReference type="Pfam" id="PF25975"/>
    </source>
</evidence>
<dbReference type="InterPro" id="IPR058649">
    <property type="entry name" value="CzcB_C"/>
</dbReference>
<dbReference type="NCBIfam" id="TIGR01730">
    <property type="entry name" value="RND_mfp"/>
    <property type="match status" value="1"/>
</dbReference>
<comment type="caution">
    <text evidence="6">The sequence shown here is derived from an EMBL/GenBank/DDBJ whole genome shotgun (WGS) entry which is preliminary data.</text>
</comment>
<dbReference type="Pfam" id="PF25975">
    <property type="entry name" value="CzcB_C"/>
    <property type="match status" value="1"/>
</dbReference>
<evidence type="ECO:0000313" key="7">
    <source>
        <dbReference type="Proteomes" id="UP000304900"/>
    </source>
</evidence>
<feature type="domain" description="CzcB-like C-terminal circularly permuted SH3-like" evidence="5">
    <location>
        <begin position="395"/>
        <end position="434"/>
    </location>
</feature>
<gene>
    <name evidence="6" type="ORF">FDK13_12870</name>
</gene>
<dbReference type="OrthoDB" id="9809068at2"/>
<feature type="domain" description="Multidrug resistance protein MdtA-like barrel-sandwich hybrid" evidence="4">
    <location>
        <begin position="67"/>
        <end position="226"/>
    </location>
</feature>
<name>A0A4V6BKS1_9BACT</name>
<feature type="compositionally biased region" description="Basic and acidic residues" evidence="3">
    <location>
        <begin position="371"/>
        <end position="390"/>
    </location>
</feature>
<dbReference type="PANTHER" id="PTHR30469:SF33">
    <property type="entry name" value="SLR1207 PROTEIN"/>
    <property type="match status" value="1"/>
</dbReference>
<dbReference type="GO" id="GO:1990195">
    <property type="term" value="C:macrolide transmembrane transporter complex"/>
    <property type="evidence" value="ECO:0007669"/>
    <property type="project" value="InterPro"/>
</dbReference>
<dbReference type="GO" id="GO:1990281">
    <property type="term" value="C:efflux pump complex"/>
    <property type="evidence" value="ECO:0007669"/>
    <property type="project" value="TreeGrafter"/>
</dbReference>
<evidence type="ECO:0000313" key="6">
    <source>
        <dbReference type="EMBL" id="TKT92023.1"/>
    </source>
</evidence>
<protein>
    <submittedName>
        <fullName evidence="6">Efflux RND transporter periplasmic adaptor subunit</fullName>
    </submittedName>
</protein>
<dbReference type="EMBL" id="SZVO01000005">
    <property type="protein sequence ID" value="TKT92023.1"/>
    <property type="molecule type" value="Genomic_DNA"/>
</dbReference>
<dbReference type="AlphaFoldDB" id="A0A4V6BKS1"/>
<evidence type="ECO:0000256" key="3">
    <source>
        <dbReference type="SAM" id="MobiDB-lite"/>
    </source>
</evidence>
<sequence>MARKSSKRIWWIVGGIVVLLVAGLFGAKQAGYIGQPKPAEVEFTKVKRTDIIERVSASGKVQPEVEVKLSPDVSGEITNLYVAEGDSVVKGQLLLKIRPDNYESLMARAQAAVNSSKANHEQTKALVLQAEAKLSQSKTIFERNKKLYNDKVISASDFEQFASNYDIAKQDLESSKANVSAALFNIKSAEASLRDAAENLRKTTIFAPVSGIISLLNVEVGERVVGTSQMAGTEMMRIANLSNMEVRVNVNENDIVRVTLGDTAEIDVDAYSASGRKFKGIVKEIANTAAGLASSTATAAASISTDAVTEFEVKVKILNTSFSDLMATRNKRSYPFKPGMTASVEIITNRKDKVISVPIASVTTRNNTPAVDDKDKKPDEAAPEKPKGQKEEAVKEVVFIAVKGKAEMREVKTGISDFENIEVLSGLKEGDEIISGPYIVVSKTLKTGDLVEKKKEEVKKDEKKSNEN</sequence>
<dbReference type="InterPro" id="IPR030190">
    <property type="entry name" value="MacA_alpha-hairpin_sf"/>
</dbReference>
<evidence type="ECO:0000256" key="2">
    <source>
        <dbReference type="ARBA" id="ARBA00023054"/>
    </source>
</evidence>
<feature type="region of interest" description="Disordered" evidence="3">
    <location>
        <begin position="365"/>
        <end position="390"/>
    </location>
</feature>
<keyword evidence="7" id="KW-1185">Reference proteome</keyword>
<dbReference type="Gene3D" id="6.10.140.1990">
    <property type="match status" value="1"/>
</dbReference>
<dbReference type="PANTHER" id="PTHR30469">
    <property type="entry name" value="MULTIDRUG RESISTANCE PROTEIN MDTA"/>
    <property type="match status" value="1"/>
</dbReference>
<dbReference type="GO" id="GO:0030313">
    <property type="term" value="C:cell envelope"/>
    <property type="evidence" value="ECO:0007669"/>
    <property type="project" value="UniProtKB-SubCell"/>
</dbReference>
<dbReference type="Pfam" id="PF25917">
    <property type="entry name" value="BSH_RND"/>
    <property type="match status" value="1"/>
</dbReference>
<dbReference type="SUPFAM" id="SSF111369">
    <property type="entry name" value="HlyD-like secretion proteins"/>
    <property type="match status" value="1"/>
</dbReference>
<dbReference type="RefSeq" id="WP_137340392.1">
    <property type="nucleotide sequence ID" value="NZ_BSQH01000006.1"/>
</dbReference>
<dbReference type="Gene3D" id="2.40.50.100">
    <property type="match status" value="1"/>
</dbReference>
<accession>A0A4V6BKS1</accession>
<dbReference type="InterPro" id="IPR058625">
    <property type="entry name" value="MdtA-like_BSH"/>
</dbReference>
<reference evidence="6 7" key="1">
    <citation type="submission" date="2019-05" db="EMBL/GenBank/DDBJ databases">
        <title>Dyadobacter AR-3-8 sp. nov., isolated from arctic soil.</title>
        <authorList>
            <person name="Chaudhary D.K."/>
        </authorList>
    </citation>
    <scope>NUCLEOTIDE SEQUENCE [LARGE SCALE GENOMIC DNA]</scope>
    <source>
        <strain evidence="6 7">AR-3-8</strain>
    </source>
</reference>
<proteinExistence type="inferred from homology"/>
<dbReference type="GO" id="GO:1990961">
    <property type="term" value="P:xenobiotic detoxification by transmembrane export across the plasma membrane"/>
    <property type="evidence" value="ECO:0007669"/>
    <property type="project" value="InterPro"/>
</dbReference>
<dbReference type="Gene3D" id="2.40.30.170">
    <property type="match status" value="1"/>
</dbReference>
<evidence type="ECO:0000256" key="1">
    <source>
        <dbReference type="ARBA" id="ARBA00009477"/>
    </source>
</evidence>
<dbReference type="GO" id="GO:0019898">
    <property type="term" value="C:extrinsic component of membrane"/>
    <property type="evidence" value="ECO:0007669"/>
    <property type="project" value="InterPro"/>
</dbReference>
<comment type="similarity">
    <text evidence="1">Belongs to the membrane fusion protein (MFP) (TC 8.A.1) family.</text>
</comment>
<dbReference type="Gene3D" id="2.40.420.20">
    <property type="match status" value="1"/>
</dbReference>